<comment type="caution">
    <text evidence="9">The sequence shown here is derived from an EMBL/GenBank/DDBJ whole genome shotgun (WGS) entry which is preliminary data.</text>
</comment>
<feature type="transmembrane region" description="Helical" evidence="8">
    <location>
        <begin position="129"/>
        <end position="148"/>
    </location>
</feature>
<dbReference type="CDD" id="cd06550">
    <property type="entry name" value="TM_ABC_iron-siderophores_like"/>
    <property type="match status" value="1"/>
</dbReference>
<name>A0A2U1JST4_9BACI</name>
<dbReference type="OrthoDB" id="9811721at2"/>
<organism evidence="9 10">
    <name type="scientific">Pueribacillus theae</name>
    <dbReference type="NCBI Taxonomy" id="2171751"/>
    <lineage>
        <taxon>Bacteria</taxon>
        <taxon>Bacillati</taxon>
        <taxon>Bacillota</taxon>
        <taxon>Bacilli</taxon>
        <taxon>Bacillales</taxon>
        <taxon>Bacillaceae</taxon>
        <taxon>Pueribacillus</taxon>
    </lineage>
</organism>
<comment type="similarity">
    <text evidence="2">Belongs to the binding-protein-dependent transport system permease family. FecCD subfamily.</text>
</comment>
<dbReference type="RefSeq" id="WP_116555794.1">
    <property type="nucleotide sequence ID" value="NZ_QCZG01000040.1"/>
</dbReference>
<proteinExistence type="inferred from homology"/>
<evidence type="ECO:0000256" key="8">
    <source>
        <dbReference type="SAM" id="Phobius"/>
    </source>
</evidence>
<dbReference type="PANTHER" id="PTHR30472">
    <property type="entry name" value="FERRIC ENTEROBACTIN TRANSPORT SYSTEM PERMEASE PROTEIN"/>
    <property type="match status" value="1"/>
</dbReference>
<evidence type="ECO:0000313" key="10">
    <source>
        <dbReference type="Proteomes" id="UP000245998"/>
    </source>
</evidence>
<evidence type="ECO:0000256" key="7">
    <source>
        <dbReference type="ARBA" id="ARBA00023136"/>
    </source>
</evidence>
<reference evidence="9 10" key="1">
    <citation type="submission" date="2018-04" db="EMBL/GenBank/DDBJ databases">
        <title>Camelliibacillus theae gen. nov., sp. nov., isolated from Pu'er tea.</title>
        <authorList>
            <person name="Niu L."/>
        </authorList>
    </citation>
    <scope>NUCLEOTIDE SEQUENCE [LARGE SCALE GENOMIC DNA]</scope>
    <source>
        <strain evidence="9 10">T8</strain>
    </source>
</reference>
<keyword evidence="10" id="KW-1185">Reference proteome</keyword>
<dbReference type="InterPro" id="IPR000522">
    <property type="entry name" value="ABC_transptr_permease_BtuC"/>
</dbReference>
<feature type="transmembrane region" description="Helical" evidence="8">
    <location>
        <begin position="315"/>
        <end position="335"/>
    </location>
</feature>
<keyword evidence="4" id="KW-1003">Cell membrane</keyword>
<dbReference type="Pfam" id="PF01032">
    <property type="entry name" value="FecCD"/>
    <property type="match status" value="1"/>
</dbReference>
<feature type="transmembrane region" description="Helical" evidence="8">
    <location>
        <begin position="76"/>
        <end position="93"/>
    </location>
</feature>
<evidence type="ECO:0000256" key="2">
    <source>
        <dbReference type="ARBA" id="ARBA00007935"/>
    </source>
</evidence>
<protein>
    <submittedName>
        <fullName evidence="9">Iron ABC transporter permease</fullName>
    </submittedName>
</protein>
<keyword evidence="7 8" id="KW-0472">Membrane</keyword>
<evidence type="ECO:0000256" key="1">
    <source>
        <dbReference type="ARBA" id="ARBA00004651"/>
    </source>
</evidence>
<feature type="transmembrane region" description="Helical" evidence="8">
    <location>
        <begin position="247"/>
        <end position="274"/>
    </location>
</feature>
<dbReference type="PANTHER" id="PTHR30472:SF68">
    <property type="entry name" value="FERRICHROME TRANSPORT SYSTEM PERMEASE PROTEIN FHUB"/>
    <property type="match status" value="1"/>
</dbReference>
<keyword evidence="5 8" id="KW-0812">Transmembrane</keyword>
<keyword evidence="6 8" id="KW-1133">Transmembrane helix</keyword>
<dbReference type="EMBL" id="QCZG01000040">
    <property type="protein sequence ID" value="PWA08172.1"/>
    <property type="molecule type" value="Genomic_DNA"/>
</dbReference>
<dbReference type="AlphaFoldDB" id="A0A2U1JST4"/>
<feature type="transmembrane region" description="Helical" evidence="8">
    <location>
        <begin position="286"/>
        <end position="303"/>
    </location>
</feature>
<dbReference type="Proteomes" id="UP000245998">
    <property type="component" value="Unassembled WGS sequence"/>
</dbReference>
<feature type="transmembrane region" description="Helical" evidence="8">
    <location>
        <begin position="207"/>
        <end position="226"/>
    </location>
</feature>
<feature type="transmembrane region" description="Helical" evidence="8">
    <location>
        <begin position="105"/>
        <end position="123"/>
    </location>
</feature>
<dbReference type="SUPFAM" id="SSF81345">
    <property type="entry name" value="ABC transporter involved in vitamin B12 uptake, BtuC"/>
    <property type="match status" value="1"/>
</dbReference>
<feature type="transmembrane region" description="Helical" evidence="8">
    <location>
        <begin position="18"/>
        <end position="40"/>
    </location>
</feature>
<comment type="subcellular location">
    <subcellularLocation>
        <location evidence="1">Cell membrane</location>
        <topology evidence="1">Multi-pass membrane protein</topology>
    </subcellularLocation>
</comment>
<evidence type="ECO:0000313" key="9">
    <source>
        <dbReference type="EMBL" id="PWA08172.1"/>
    </source>
</evidence>
<evidence type="ECO:0000256" key="5">
    <source>
        <dbReference type="ARBA" id="ARBA00022692"/>
    </source>
</evidence>
<dbReference type="GO" id="GO:0022857">
    <property type="term" value="F:transmembrane transporter activity"/>
    <property type="evidence" value="ECO:0007669"/>
    <property type="project" value="InterPro"/>
</dbReference>
<dbReference type="InterPro" id="IPR037294">
    <property type="entry name" value="ABC_BtuC-like"/>
</dbReference>
<dbReference type="Gene3D" id="1.10.3470.10">
    <property type="entry name" value="ABC transporter involved in vitamin B12 uptake, BtuC"/>
    <property type="match status" value="1"/>
</dbReference>
<dbReference type="GO" id="GO:0033214">
    <property type="term" value="P:siderophore-iron import into cell"/>
    <property type="evidence" value="ECO:0007669"/>
    <property type="project" value="TreeGrafter"/>
</dbReference>
<dbReference type="FunFam" id="1.10.3470.10:FF:000001">
    <property type="entry name" value="Vitamin B12 ABC transporter permease BtuC"/>
    <property type="match status" value="1"/>
</dbReference>
<keyword evidence="3" id="KW-0813">Transport</keyword>
<accession>A0A2U1JST4</accession>
<dbReference type="GO" id="GO:0005886">
    <property type="term" value="C:plasma membrane"/>
    <property type="evidence" value="ECO:0007669"/>
    <property type="project" value="UniProtKB-SubCell"/>
</dbReference>
<evidence type="ECO:0000256" key="6">
    <source>
        <dbReference type="ARBA" id="ARBA00022989"/>
    </source>
</evidence>
<evidence type="ECO:0000256" key="3">
    <source>
        <dbReference type="ARBA" id="ARBA00022448"/>
    </source>
</evidence>
<feature type="transmembrane region" description="Helical" evidence="8">
    <location>
        <begin position="160"/>
        <end position="181"/>
    </location>
</feature>
<gene>
    <name evidence="9" type="ORF">DCC39_15415</name>
</gene>
<sequence length="341" mass="36774">METKISETQSLLRSKVKLYFLLTMCFLLLAILTLSFSIHVGSVKIPIAELWQYLLSPDKEGAMRDIVWNIRLPRNVAAALVGSSLAVSGALLQGVMRNPLADPQIIGVSSGAGLGAMLIIILFPEYIHLVPPFAFVGATIAVFLVYVLAWRNGLQPTRIILAGVAIAAFFGAGTSTLMTFYNDRVHGAISFMVGGLASKNWPEVELILPYVIVGLVLAMFSARKMNILILGDSTAKSLGQNVELTRILITIIATLLAAAAVSVAGLIGFVGLIVPHISRLLFGNDYRILLPVSAFLGMIILTLADMISRLIFSPFEVPAGVVMGLVGAPFFVYLLRKRDYA</sequence>
<evidence type="ECO:0000256" key="4">
    <source>
        <dbReference type="ARBA" id="ARBA00022475"/>
    </source>
</evidence>